<name>A0ACC2WSQ4_9TREE</name>
<gene>
    <name evidence="1" type="ORF">QFC19_000039</name>
</gene>
<protein>
    <submittedName>
        <fullName evidence="1">Uncharacterized protein</fullName>
    </submittedName>
</protein>
<accession>A0ACC2WSQ4</accession>
<dbReference type="EMBL" id="JASBWR010000001">
    <property type="protein sequence ID" value="KAJ9113846.1"/>
    <property type="molecule type" value="Genomic_DNA"/>
</dbReference>
<proteinExistence type="predicted"/>
<reference evidence="1" key="1">
    <citation type="submission" date="2023-04" db="EMBL/GenBank/DDBJ databases">
        <title>Draft Genome sequencing of Naganishia species isolated from polar environments using Oxford Nanopore Technology.</title>
        <authorList>
            <person name="Leo P."/>
            <person name="Venkateswaran K."/>
        </authorList>
    </citation>
    <scope>NUCLEOTIDE SEQUENCE</scope>
    <source>
        <strain evidence="1">MNA-CCFEE 5261</strain>
    </source>
</reference>
<comment type="caution">
    <text evidence="1">The sequence shown here is derived from an EMBL/GenBank/DDBJ whole genome shotgun (WGS) entry which is preliminary data.</text>
</comment>
<evidence type="ECO:0000313" key="1">
    <source>
        <dbReference type="EMBL" id="KAJ9113846.1"/>
    </source>
</evidence>
<dbReference type="Proteomes" id="UP001241377">
    <property type="component" value="Unassembled WGS sequence"/>
</dbReference>
<evidence type="ECO:0000313" key="2">
    <source>
        <dbReference type="Proteomes" id="UP001241377"/>
    </source>
</evidence>
<organism evidence="1 2">
    <name type="scientific">Naganishia cerealis</name>
    <dbReference type="NCBI Taxonomy" id="610337"/>
    <lineage>
        <taxon>Eukaryota</taxon>
        <taxon>Fungi</taxon>
        <taxon>Dikarya</taxon>
        <taxon>Basidiomycota</taxon>
        <taxon>Agaricomycotina</taxon>
        <taxon>Tremellomycetes</taxon>
        <taxon>Filobasidiales</taxon>
        <taxon>Filobasidiaceae</taxon>
        <taxon>Naganishia</taxon>
    </lineage>
</organism>
<keyword evidence="2" id="KW-1185">Reference proteome</keyword>
<sequence length="373" mass="41931">MGAPSFLQRREHEASCNASSYLHQTNAKRQMGSTPALRLHHNADDKLSRHPSGGSAHGHYDTLWALDTGEVPRHWKVGQVEYSAGAEVLTMSRKYTTRMLVRSTRSAANGADTRVLPYLVVPLLGDDVDEEEMATVVHERSGREWGDSSNRAMDGSRILPRTNNNVELEEFTLDSRNIHIKLKGYADLVEATVGMLAVELPHAAVDILRVQDLCPRFGVIFPGVDDSLARCLRHLSLPHFSPPKVFYLPLMVVERQLYEILGFAFIDSRFLSFCVALWYDEVEMTGTCWRWGYGLEKTGKALMAYLIGLWIYTNMPQEFTEGDLTWVFSLIAGNLMGGAISKDLIGPKAWFLRAEEESDGEILCPTAREVRIR</sequence>